<evidence type="ECO:0000256" key="1">
    <source>
        <dbReference type="SAM" id="Coils"/>
    </source>
</evidence>
<evidence type="ECO:0000313" key="2">
    <source>
        <dbReference type="EMBL" id="KKN09959.1"/>
    </source>
</evidence>
<dbReference type="EMBL" id="LAZR01004289">
    <property type="protein sequence ID" value="KKN09959.1"/>
    <property type="molecule type" value="Genomic_DNA"/>
</dbReference>
<dbReference type="AlphaFoldDB" id="A0A0F9MW23"/>
<protein>
    <recommendedName>
        <fullName evidence="3">Phage tail tape measure protein domain-containing protein</fullName>
    </recommendedName>
</protein>
<sequence length="874" mass="92612">GLGAAVKGAVKFADEIGKTAGKLGVTTDALQEFVFAAGQSGVNASTATMALQRFTRRAAEAAKDTGEAKEALKSMNIQLTDNRGNLRDSQDLLADVAEAMKNTESAGERLRLGFKLFDSEGVALVNMLISGREAFNALRREAHELGVVFDEDLIKRAEKLKNEMDAVSLSMSVNFKEALVDLAPVIIKVVEGLGYLAEGVALFSDSVRPLEKKTVGGLQISFSKVGQEIENTRKIIAQLNQDIKGDKAWSIDFFSDPASKVELEAEVLRLERLQERFEKIQGLLAQRAAEKTAPPPQPEKEKKEFDVEAAKAEASRIESLVERLTRERIAAERSLTTVTLEEAQKRRAAIAFQFVDAIQETKGNAEAIVAAQNAFVTKTAALNAELANKTVAAEKTLTDEILAMLNKRAKATKEFGEIQFEVTKLIDDGILSTEQGARALDQYADSLGLIDERAKAATARLEGMGKALTNDVLGKVSEALVDFDFTTLTDSLFAANRQLLVGFVEESLRPVLGRAFEGLAEAAGPTSAMGKVFAGAAEEAFGGTGATVGEDLIIAAIEEQTRVIKGEVPSARPVSTAGGGGRVLGGGPRISGTIPDGLTVNCVCKCECCCDQGAGGGWRGTRGGSTSEAANDRMEQDEFFAVRREAQIDKVDNTVWDSAERTQKKVAELTTETRFGFSNMIQKSAQLLSDLPDLFGTLATAIVLGLTPKGPSLTDKILGGVKAVADAYSSYSAGGGGGAGVNANRGGIVGRTRFPTSRVSASVFSGAPRFQFGGVVGDGVPVIAHSGELITPLEGGRLPVIMNNGVPEVRTPSGDRVPVDIRGERDVGPVIFGAGAIVVMASPGERLDQTVGQAVEKAFVAGARQQRRNQGRSA</sequence>
<gene>
    <name evidence="2" type="ORF">LCGC14_1041360</name>
</gene>
<accession>A0A0F9MW23</accession>
<name>A0A0F9MW23_9ZZZZ</name>
<feature type="non-terminal residue" evidence="2">
    <location>
        <position position="1"/>
    </location>
</feature>
<evidence type="ECO:0008006" key="3">
    <source>
        <dbReference type="Google" id="ProtNLM"/>
    </source>
</evidence>
<comment type="caution">
    <text evidence="2">The sequence shown here is derived from an EMBL/GenBank/DDBJ whole genome shotgun (WGS) entry which is preliminary data.</text>
</comment>
<reference evidence="2" key="1">
    <citation type="journal article" date="2015" name="Nature">
        <title>Complex archaea that bridge the gap between prokaryotes and eukaryotes.</title>
        <authorList>
            <person name="Spang A."/>
            <person name="Saw J.H."/>
            <person name="Jorgensen S.L."/>
            <person name="Zaremba-Niedzwiedzka K."/>
            <person name="Martijn J."/>
            <person name="Lind A.E."/>
            <person name="van Eijk R."/>
            <person name="Schleper C."/>
            <person name="Guy L."/>
            <person name="Ettema T.J."/>
        </authorList>
    </citation>
    <scope>NUCLEOTIDE SEQUENCE</scope>
</reference>
<proteinExistence type="predicted"/>
<feature type="coiled-coil region" evidence="1">
    <location>
        <begin position="260"/>
        <end position="327"/>
    </location>
</feature>
<keyword evidence="1" id="KW-0175">Coiled coil</keyword>
<organism evidence="2">
    <name type="scientific">marine sediment metagenome</name>
    <dbReference type="NCBI Taxonomy" id="412755"/>
    <lineage>
        <taxon>unclassified sequences</taxon>
        <taxon>metagenomes</taxon>
        <taxon>ecological metagenomes</taxon>
    </lineage>
</organism>